<dbReference type="PROSITE" id="PS50600">
    <property type="entry name" value="ULP_PROTEASE"/>
    <property type="match status" value="1"/>
</dbReference>
<organism evidence="6 7">
    <name type="scientific">Pythium oligandrum</name>
    <name type="common">Mycoparasitic fungus</name>
    <dbReference type="NCBI Taxonomy" id="41045"/>
    <lineage>
        <taxon>Eukaryota</taxon>
        <taxon>Sar</taxon>
        <taxon>Stramenopiles</taxon>
        <taxon>Oomycota</taxon>
        <taxon>Peronosporomycetes</taxon>
        <taxon>Pythiales</taxon>
        <taxon>Pythiaceae</taxon>
        <taxon>Pythium</taxon>
    </lineage>
</organism>
<dbReference type="GO" id="GO:0080090">
    <property type="term" value="P:regulation of primary metabolic process"/>
    <property type="evidence" value="ECO:0007669"/>
    <property type="project" value="UniProtKB-ARBA"/>
</dbReference>
<accession>A0A8K1CG44</accession>
<dbReference type="PANTHER" id="PTHR12606">
    <property type="entry name" value="SENTRIN/SUMO-SPECIFIC PROTEASE"/>
    <property type="match status" value="1"/>
</dbReference>
<gene>
    <name evidence="6" type="ORF">Poli38472_005193</name>
</gene>
<comment type="caution">
    <text evidence="6">The sequence shown here is derived from an EMBL/GenBank/DDBJ whole genome shotgun (WGS) entry which is preliminary data.</text>
</comment>
<dbReference type="Pfam" id="PF02902">
    <property type="entry name" value="Peptidase_C48"/>
    <property type="match status" value="1"/>
</dbReference>
<dbReference type="GO" id="GO:0016929">
    <property type="term" value="F:deSUMOylase activity"/>
    <property type="evidence" value="ECO:0007669"/>
    <property type="project" value="TreeGrafter"/>
</dbReference>
<sequence>MEIQAAADAWHFQQRRRDAEIHSQNLVRDLPSTLIKPLFSSSQGGRREPQTREEFFGLLQKVAGDQYGAGAASTELVSLEKEDPLKAIQKQHTDLFRRLRQTLAHTIDRPRSGKIDKRLHADAYAKRFNRKTRAIEPFGIKKNHKLKNMDEIEEIERKLRDYRIARTSAEVDDAFYSRVAKREANLLLEEVLQDELWNLVEETYDEVEAASGKRELPEELQQIVHDALYEGLHQDVLIQKYNVDITRRHLQCLLPQQWLNDEVINFWFQMLMDRDAELVKSGVLEKPSHFFSSFFYTKVSEGGYNFINVRRWTRKIDLFSMDKIFVPVNVSNTHWCLAVIFMTEKRIQYFDSMAGPGTKCLEVLLKYLHDEMQHKKQQPFDSEGWELVETVPGTPQQENGWDCGVFTCLFADYLSQNLDLSFSQNDMEFQRNRMILRIVQGSVPEEEDDLDD</sequence>
<keyword evidence="7" id="KW-1185">Reference proteome</keyword>
<reference evidence="6" key="1">
    <citation type="submission" date="2019-03" db="EMBL/GenBank/DDBJ databases">
        <title>Long read genome sequence of the mycoparasitic Pythium oligandrum ATCC 38472 isolated from sugarbeet rhizosphere.</title>
        <authorList>
            <person name="Gaulin E."/>
        </authorList>
    </citation>
    <scope>NUCLEOTIDE SEQUENCE</scope>
    <source>
        <strain evidence="6">ATCC 38472_TT</strain>
    </source>
</reference>
<comment type="similarity">
    <text evidence="1">Belongs to the peptidase C48 family.</text>
</comment>
<name>A0A8K1CG44_PYTOL</name>
<dbReference type="InterPro" id="IPR003653">
    <property type="entry name" value="Peptidase_C48_C"/>
</dbReference>
<feature type="domain" description="Ubiquitin-like protease family profile" evidence="5">
    <location>
        <begin position="243"/>
        <end position="414"/>
    </location>
</feature>
<proteinExistence type="inferred from homology"/>
<dbReference type="Gene3D" id="3.40.395.10">
    <property type="entry name" value="Adenoviral Proteinase, Chain A"/>
    <property type="match status" value="1"/>
</dbReference>
<protein>
    <recommendedName>
        <fullName evidence="5">Ubiquitin-like protease family profile domain-containing protein</fullName>
    </recommendedName>
</protein>
<evidence type="ECO:0000313" key="7">
    <source>
        <dbReference type="Proteomes" id="UP000794436"/>
    </source>
</evidence>
<dbReference type="SUPFAM" id="SSF54001">
    <property type="entry name" value="Cysteine proteinases"/>
    <property type="match status" value="1"/>
</dbReference>
<evidence type="ECO:0000256" key="3">
    <source>
        <dbReference type="ARBA" id="ARBA00022801"/>
    </source>
</evidence>
<dbReference type="GO" id="GO:0006508">
    <property type="term" value="P:proteolysis"/>
    <property type="evidence" value="ECO:0007669"/>
    <property type="project" value="UniProtKB-KW"/>
</dbReference>
<evidence type="ECO:0000259" key="5">
    <source>
        <dbReference type="PROSITE" id="PS50600"/>
    </source>
</evidence>
<dbReference type="GO" id="GO:0060255">
    <property type="term" value="P:regulation of macromolecule metabolic process"/>
    <property type="evidence" value="ECO:0007669"/>
    <property type="project" value="UniProtKB-ARBA"/>
</dbReference>
<evidence type="ECO:0000313" key="6">
    <source>
        <dbReference type="EMBL" id="TMW62575.1"/>
    </source>
</evidence>
<keyword evidence="4" id="KW-0788">Thiol protease</keyword>
<evidence type="ECO:0000256" key="2">
    <source>
        <dbReference type="ARBA" id="ARBA00022670"/>
    </source>
</evidence>
<keyword evidence="2" id="KW-0645">Protease</keyword>
<dbReference type="Proteomes" id="UP000794436">
    <property type="component" value="Unassembled WGS sequence"/>
</dbReference>
<dbReference type="GO" id="GO:0005634">
    <property type="term" value="C:nucleus"/>
    <property type="evidence" value="ECO:0007669"/>
    <property type="project" value="TreeGrafter"/>
</dbReference>
<dbReference type="PANTHER" id="PTHR12606:SF1">
    <property type="entry name" value="UBIQUITIN-LIKE-SPECIFIC PROTEASE 1A"/>
    <property type="match status" value="1"/>
</dbReference>
<dbReference type="EMBL" id="SPLM01000073">
    <property type="protein sequence ID" value="TMW62575.1"/>
    <property type="molecule type" value="Genomic_DNA"/>
</dbReference>
<evidence type="ECO:0000256" key="4">
    <source>
        <dbReference type="ARBA" id="ARBA00022807"/>
    </source>
</evidence>
<dbReference type="AlphaFoldDB" id="A0A8K1CG44"/>
<dbReference type="InterPro" id="IPR038765">
    <property type="entry name" value="Papain-like_cys_pep_sf"/>
</dbReference>
<dbReference type="OrthoDB" id="76387at2759"/>
<evidence type="ECO:0000256" key="1">
    <source>
        <dbReference type="ARBA" id="ARBA00005234"/>
    </source>
</evidence>
<keyword evidence="3" id="KW-0378">Hydrolase</keyword>
<dbReference type="GO" id="GO:0016926">
    <property type="term" value="P:protein desumoylation"/>
    <property type="evidence" value="ECO:0007669"/>
    <property type="project" value="TreeGrafter"/>
</dbReference>
<dbReference type="FunFam" id="3.40.395.10:FF:000001">
    <property type="entry name" value="Sentrin-specific protease 1"/>
    <property type="match status" value="1"/>
</dbReference>